<proteinExistence type="predicted"/>
<protein>
    <submittedName>
        <fullName evidence="1">Uncharacterized protein</fullName>
    </submittedName>
</protein>
<evidence type="ECO:0000313" key="1">
    <source>
        <dbReference type="EMBL" id="VUS96460.1"/>
    </source>
</evidence>
<dbReference type="InterPro" id="IPR042186">
    <property type="entry name" value="FimD_plug_dom"/>
</dbReference>
<dbReference type="EMBL" id="CABGGW010000049">
    <property type="protein sequence ID" value="VUS96460.1"/>
    <property type="molecule type" value="Genomic_DNA"/>
</dbReference>
<sequence>MVSTDGIADIPLQEDANKTNIFGYAVVPMLSSYQPIAIAVNPLTTQAAIAPDRTRVIFNDSSKAARTPAKTFPTSPTRVLRMKKGTRAIRLLPYSPQCSASNQEPSLRFASSNRAAAVRYRKIVNLCFTTTCAKFLQLLM</sequence>
<gene>
    <name evidence="1" type="ORF">SB6422_03194</name>
</gene>
<dbReference type="AlphaFoldDB" id="A0A564MRE5"/>
<dbReference type="Gene3D" id="2.60.40.2610">
    <property type="entry name" value="Outer membrane usher protein FimD, plug domain"/>
    <property type="match status" value="1"/>
</dbReference>
<evidence type="ECO:0000313" key="2">
    <source>
        <dbReference type="Proteomes" id="UP000317374"/>
    </source>
</evidence>
<name>A0A564MRE5_9ENTR</name>
<accession>A0A564MRE5</accession>
<reference evidence="1 2" key="1">
    <citation type="submission" date="2019-07" db="EMBL/GenBank/DDBJ databases">
        <authorList>
            <person name="Brisse S."/>
            <person name="Rodrigues C."/>
            <person name="Thorpe H."/>
        </authorList>
    </citation>
    <scope>NUCLEOTIDE SEQUENCE [LARGE SCALE GENOMIC DNA]</scope>
    <source>
        <strain evidence="1">SB6422</strain>
    </source>
</reference>
<organism evidence="1 2">
    <name type="scientific">Klebsiella huaxiensis</name>
    <dbReference type="NCBI Taxonomy" id="2153354"/>
    <lineage>
        <taxon>Bacteria</taxon>
        <taxon>Pseudomonadati</taxon>
        <taxon>Pseudomonadota</taxon>
        <taxon>Gammaproteobacteria</taxon>
        <taxon>Enterobacterales</taxon>
        <taxon>Enterobacteriaceae</taxon>
        <taxon>Klebsiella/Raoultella group</taxon>
        <taxon>Klebsiella</taxon>
    </lineage>
</organism>
<dbReference type="Proteomes" id="UP000317374">
    <property type="component" value="Unassembled WGS sequence"/>
</dbReference>